<comment type="similarity">
    <text evidence="1">Belongs to the PrpD family.</text>
</comment>
<proteinExistence type="inferred from homology"/>
<dbReference type="Gene3D" id="1.10.4100.10">
    <property type="entry name" value="2-methylcitrate dehydratase PrpD"/>
    <property type="match status" value="1"/>
</dbReference>
<dbReference type="OrthoDB" id="43639at2157"/>
<dbReference type="AlphaFoldDB" id="F4G0T3"/>
<dbReference type="InterPro" id="IPR036148">
    <property type="entry name" value="MmgE/PrpD_sf"/>
</dbReference>
<keyword evidence="5" id="KW-1185">Reference proteome</keyword>
<dbReference type="GeneID" id="10493978"/>
<dbReference type="PATRIC" id="fig|1006006.8.peg.1797"/>
<dbReference type="PANTHER" id="PTHR16943:SF8">
    <property type="entry name" value="2-METHYLCITRATE DEHYDRATASE"/>
    <property type="match status" value="1"/>
</dbReference>
<dbReference type="InterPro" id="IPR005656">
    <property type="entry name" value="MmgE_PrpD"/>
</dbReference>
<evidence type="ECO:0000313" key="5">
    <source>
        <dbReference type="Proteomes" id="UP000007812"/>
    </source>
</evidence>
<organism evidence="4 5">
    <name type="scientific">Metallosphaera cuprina (strain Ar-4)</name>
    <dbReference type="NCBI Taxonomy" id="1006006"/>
    <lineage>
        <taxon>Archaea</taxon>
        <taxon>Thermoproteota</taxon>
        <taxon>Thermoprotei</taxon>
        <taxon>Sulfolobales</taxon>
        <taxon>Sulfolobaceae</taxon>
        <taxon>Metallosphaera</taxon>
    </lineage>
</organism>
<dbReference type="InterPro" id="IPR042183">
    <property type="entry name" value="MmgE/PrpD_sf_1"/>
</dbReference>
<dbReference type="Gene3D" id="3.30.1330.120">
    <property type="entry name" value="2-methylcitrate dehydratase PrpD"/>
    <property type="match status" value="1"/>
</dbReference>
<dbReference type="eggNOG" id="arCOG04285">
    <property type="taxonomic scope" value="Archaea"/>
</dbReference>
<protein>
    <submittedName>
        <fullName evidence="4">2-methylcitrate dehydratase</fullName>
    </submittedName>
</protein>
<dbReference type="InterPro" id="IPR045337">
    <property type="entry name" value="MmgE_PrpD_C"/>
</dbReference>
<dbReference type="Pfam" id="PF03972">
    <property type="entry name" value="MmgE_PrpD_N"/>
    <property type="match status" value="1"/>
</dbReference>
<reference evidence="4 5" key="1">
    <citation type="journal article" date="2011" name="J. Bacteriol.">
        <title>Complete genome sequence of Metallosphaera cuprina, a metal sulfide-oxidizing archaeon from a hot spring.</title>
        <authorList>
            <person name="Liu L.J."/>
            <person name="You X.Y."/>
            <person name="Zheng H."/>
            <person name="Wang S."/>
            <person name="Jiang C.Y."/>
            <person name="Liu S.J."/>
        </authorList>
    </citation>
    <scope>NUCLEOTIDE SEQUENCE [LARGE SCALE GENOMIC DNA]</scope>
    <source>
        <strain evidence="4 5">Ar-4</strain>
    </source>
</reference>
<dbReference type="STRING" id="1006006.Mcup_1790"/>
<dbReference type="HOGENOM" id="CLU_026574_3_0_2"/>
<dbReference type="GO" id="GO:0016829">
    <property type="term" value="F:lyase activity"/>
    <property type="evidence" value="ECO:0007669"/>
    <property type="project" value="InterPro"/>
</dbReference>
<feature type="domain" description="MmgE/PrpD N-terminal" evidence="2">
    <location>
        <begin position="7"/>
        <end position="234"/>
    </location>
</feature>
<gene>
    <name evidence="4" type="ordered locus">Mcup_1790</name>
</gene>
<sequence>MELASIFSEFVTSTTFSDLSDKAIHEAKRRVLDSLGVAFASKNSPPARVVRSLFPSFKGDGLLLGGGNVSPDLAAFYNTLLIRYLDFNDTYLSLEPLHPSDMIGGLLAVNPNLSGKELIRAIVLGYEVSTRLCDSFSLRKRGFDHVNFLQVGATVALSSALGLNKEQIINAISMTLVPHIALRETRSGSLSMWKAGAAAEAVRNSVFATTLAKAGFTGPSTPFSGKMGFKSVIAPEMLEEPFTNMGTEKILETYIKRYPVEYHAQAAVEAALTLRSKIRGDITKIEVETYEAGKTILADEEKWFPQNKETADHSLPFIVSTALITGKLWLDSYDLIKDKKVIETMKKVEVIENEVYTKVYPSELPTRITVKTTYGSFSEEVRVPRGHFKNPMSDAELEEKVRKLGLDDSLISRVWNLENLEVKNVVSW</sequence>
<feature type="domain" description="MmgE/PrpD C-terminal" evidence="3">
    <location>
        <begin position="258"/>
        <end position="404"/>
    </location>
</feature>
<dbReference type="Proteomes" id="UP000007812">
    <property type="component" value="Chromosome"/>
</dbReference>
<evidence type="ECO:0000313" key="4">
    <source>
        <dbReference type="EMBL" id="AEB95892.1"/>
    </source>
</evidence>
<dbReference type="KEGG" id="mcn:Mcup_1790"/>
<dbReference type="EMBL" id="CP002656">
    <property type="protein sequence ID" value="AEB95892.1"/>
    <property type="molecule type" value="Genomic_DNA"/>
</dbReference>
<dbReference type="SUPFAM" id="SSF103378">
    <property type="entry name" value="2-methylcitrate dehydratase PrpD"/>
    <property type="match status" value="1"/>
</dbReference>
<dbReference type="InterPro" id="IPR045336">
    <property type="entry name" value="MmgE_PrpD_N"/>
</dbReference>
<accession>F4G0T3</accession>
<dbReference type="InterPro" id="IPR042188">
    <property type="entry name" value="MmgE/PrpD_sf_2"/>
</dbReference>
<dbReference type="RefSeq" id="WP_013738390.1">
    <property type="nucleotide sequence ID" value="NC_015435.1"/>
</dbReference>
<evidence type="ECO:0000259" key="3">
    <source>
        <dbReference type="Pfam" id="PF19305"/>
    </source>
</evidence>
<dbReference type="PANTHER" id="PTHR16943">
    <property type="entry name" value="2-METHYLCITRATE DEHYDRATASE-RELATED"/>
    <property type="match status" value="1"/>
</dbReference>
<dbReference type="Pfam" id="PF19305">
    <property type="entry name" value="MmgE_PrpD_C"/>
    <property type="match status" value="1"/>
</dbReference>
<evidence type="ECO:0000259" key="2">
    <source>
        <dbReference type="Pfam" id="PF03972"/>
    </source>
</evidence>
<evidence type="ECO:0000256" key="1">
    <source>
        <dbReference type="ARBA" id="ARBA00006174"/>
    </source>
</evidence>
<name>F4G0T3_METCR</name>